<keyword evidence="3" id="KW-1185">Reference proteome</keyword>
<keyword evidence="1" id="KW-1133">Transmembrane helix</keyword>
<protein>
    <submittedName>
        <fullName evidence="2">Uncharacterized protein</fullName>
    </submittedName>
</protein>
<feature type="transmembrane region" description="Helical" evidence="1">
    <location>
        <begin position="65"/>
        <end position="88"/>
    </location>
</feature>
<dbReference type="EMBL" id="LNIX01000016">
    <property type="protein sequence ID" value="OXA45970.1"/>
    <property type="molecule type" value="Genomic_DNA"/>
</dbReference>
<accession>A0A226DLG9</accession>
<organism evidence="2 3">
    <name type="scientific">Folsomia candida</name>
    <name type="common">Springtail</name>
    <dbReference type="NCBI Taxonomy" id="158441"/>
    <lineage>
        <taxon>Eukaryota</taxon>
        <taxon>Metazoa</taxon>
        <taxon>Ecdysozoa</taxon>
        <taxon>Arthropoda</taxon>
        <taxon>Hexapoda</taxon>
        <taxon>Collembola</taxon>
        <taxon>Entomobryomorpha</taxon>
        <taxon>Isotomoidea</taxon>
        <taxon>Isotomidae</taxon>
        <taxon>Proisotominae</taxon>
        <taxon>Folsomia</taxon>
    </lineage>
</organism>
<sequence>MAGQVENGEIISLEEQNLLYQEAVETIAQVEETLTTWRRYLICPFEIRKRNEDSKYEMVSWSGRAVISTLILLIGTVSHVGSALGRIYLAMVEGVDLDDLLWLAFSVGSAVVVVKFVYSVTIGRAYWLEVMTYLDELAESMKPKED</sequence>
<evidence type="ECO:0000256" key="1">
    <source>
        <dbReference type="SAM" id="Phobius"/>
    </source>
</evidence>
<gene>
    <name evidence="2" type="ORF">Fcan01_19330</name>
</gene>
<keyword evidence="1" id="KW-0812">Transmembrane</keyword>
<reference evidence="2 3" key="1">
    <citation type="submission" date="2015-12" db="EMBL/GenBank/DDBJ databases">
        <title>The genome of Folsomia candida.</title>
        <authorList>
            <person name="Faddeeva A."/>
            <person name="Derks M.F."/>
            <person name="Anvar Y."/>
            <person name="Smit S."/>
            <person name="Van Straalen N."/>
            <person name="Roelofs D."/>
        </authorList>
    </citation>
    <scope>NUCLEOTIDE SEQUENCE [LARGE SCALE GENOMIC DNA]</scope>
    <source>
        <strain evidence="2 3">VU population</strain>
        <tissue evidence="2">Whole body</tissue>
    </source>
</reference>
<comment type="caution">
    <text evidence="2">The sequence shown here is derived from an EMBL/GenBank/DDBJ whole genome shotgun (WGS) entry which is preliminary data.</text>
</comment>
<keyword evidence="1" id="KW-0472">Membrane</keyword>
<proteinExistence type="predicted"/>
<dbReference type="AlphaFoldDB" id="A0A226DLG9"/>
<evidence type="ECO:0000313" key="2">
    <source>
        <dbReference type="EMBL" id="OXA45970.1"/>
    </source>
</evidence>
<feature type="transmembrane region" description="Helical" evidence="1">
    <location>
        <begin position="100"/>
        <end position="118"/>
    </location>
</feature>
<evidence type="ECO:0000313" key="3">
    <source>
        <dbReference type="Proteomes" id="UP000198287"/>
    </source>
</evidence>
<name>A0A226DLG9_FOLCA</name>
<dbReference type="Proteomes" id="UP000198287">
    <property type="component" value="Unassembled WGS sequence"/>
</dbReference>